<dbReference type="Proteomes" id="UP001054945">
    <property type="component" value="Unassembled WGS sequence"/>
</dbReference>
<feature type="chain" id="PRO_5043977491" evidence="1">
    <location>
        <begin position="24"/>
        <end position="110"/>
    </location>
</feature>
<comment type="caution">
    <text evidence="2">The sequence shown here is derived from an EMBL/GenBank/DDBJ whole genome shotgun (WGS) entry which is preliminary data.</text>
</comment>
<evidence type="ECO:0000256" key="1">
    <source>
        <dbReference type="SAM" id="SignalP"/>
    </source>
</evidence>
<evidence type="ECO:0000313" key="3">
    <source>
        <dbReference type="Proteomes" id="UP001054945"/>
    </source>
</evidence>
<organism evidence="2 3">
    <name type="scientific">Caerostris extrusa</name>
    <name type="common">Bark spider</name>
    <name type="synonym">Caerostris bankana</name>
    <dbReference type="NCBI Taxonomy" id="172846"/>
    <lineage>
        <taxon>Eukaryota</taxon>
        <taxon>Metazoa</taxon>
        <taxon>Ecdysozoa</taxon>
        <taxon>Arthropoda</taxon>
        <taxon>Chelicerata</taxon>
        <taxon>Arachnida</taxon>
        <taxon>Araneae</taxon>
        <taxon>Araneomorphae</taxon>
        <taxon>Entelegynae</taxon>
        <taxon>Araneoidea</taxon>
        <taxon>Araneidae</taxon>
        <taxon>Caerostris</taxon>
    </lineage>
</organism>
<accession>A0AAV4RPT7</accession>
<sequence length="110" mass="11975">MSSRNLTISACFVVLSLLAYTKADFNLREEDVNGLNRNSEENENACECTGGKCVTEKGKQVCKCPPEYGVASGKSCKACECGEGSNCTFTCKNWFCLSYTKNASAKKDIK</sequence>
<gene>
    <name evidence="2" type="ORF">CEXT_51211</name>
</gene>
<keyword evidence="1" id="KW-0732">Signal</keyword>
<proteinExistence type="predicted"/>
<dbReference type="EMBL" id="BPLR01008333">
    <property type="protein sequence ID" value="GIY23968.1"/>
    <property type="molecule type" value="Genomic_DNA"/>
</dbReference>
<keyword evidence="3" id="KW-1185">Reference proteome</keyword>
<name>A0AAV4RPT7_CAEEX</name>
<feature type="signal peptide" evidence="1">
    <location>
        <begin position="1"/>
        <end position="23"/>
    </location>
</feature>
<protein>
    <submittedName>
        <fullName evidence="2">Uncharacterized protein</fullName>
    </submittedName>
</protein>
<reference evidence="2 3" key="1">
    <citation type="submission" date="2021-06" db="EMBL/GenBank/DDBJ databases">
        <title>Caerostris extrusa draft genome.</title>
        <authorList>
            <person name="Kono N."/>
            <person name="Arakawa K."/>
        </authorList>
    </citation>
    <scope>NUCLEOTIDE SEQUENCE [LARGE SCALE GENOMIC DNA]</scope>
</reference>
<evidence type="ECO:0000313" key="2">
    <source>
        <dbReference type="EMBL" id="GIY23968.1"/>
    </source>
</evidence>
<dbReference type="AlphaFoldDB" id="A0AAV4RPT7"/>